<dbReference type="EMBL" id="JBEWTB010000002">
    <property type="protein sequence ID" value="MET4755663.1"/>
    <property type="molecule type" value="Genomic_DNA"/>
</dbReference>
<accession>A0ABV2SFC1</accession>
<evidence type="ECO:0000259" key="1">
    <source>
        <dbReference type="Pfam" id="PF25311"/>
    </source>
</evidence>
<dbReference type="InterPro" id="IPR057362">
    <property type="entry name" value="WDGH"/>
</dbReference>
<keyword evidence="4" id="KW-1185">Reference proteome</keyword>
<evidence type="ECO:0000313" key="3">
    <source>
        <dbReference type="EMBL" id="MET4755663.1"/>
    </source>
</evidence>
<reference evidence="2 4" key="1">
    <citation type="submission" date="2024-06" db="EMBL/GenBank/DDBJ databases">
        <title>Genomic Encyclopedia of Type Strains, Phase V (KMG-V): Genome sequencing to study the core and pangenomes of soil and plant-associated prokaryotes.</title>
        <authorList>
            <person name="Whitman W."/>
        </authorList>
    </citation>
    <scope>NUCLEOTIDE SEQUENCE [LARGE SCALE GENOMIC DNA]</scope>
    <source>
        <strain evidence="2 4">NE40</strain>
    </source>
</reference>
<evidence type="ECO:0000313" key="4">
    <source>
        <dbReference type="Proteomes" id="UP001549366"/>
    </source>
</evidence>
<sequence length="47" mass="5511">MDNKIILPCDVSQVSDGYHTFAELYDHRCLLWVNVLQSNKPFSGWRN</sequence>
<dbReference type="EMBL" id="JBEWTB010000002">
    <property type="protein sequence ID" value="MET4755638.1"/>
    <property type="molecule type" value="Genomic_DNA"/>
</dbReference>
<proteinExistence type="predicted"/>
<dbReference type="Proteomes" id="UP001549366">
    <property type="component" value="Unassembled WGS sequence"/>
</dbReference>
<evidence type="ECO:0000313" key="2">
    <source>
        <dbReference type="EMBL" id="MET4755638.1"/>
    </source>
</evidence>
<feature type="domain" description="WDGH" evidence="1">
    <location>
        <begin position="13"/>
        <end position="41"/>
    </location>
</feature>
<organism evidence="2 4">
    <name type="scientific">Endozoicomonas lisbonensis</name>
    <dbReference type="NCBI Taxonomy" id="3120522"/>
    <lineage>
        <taxon>Bacteria</taxon>
        <taxon>Pseudomonadati</taxon>
        <taxon>Pseudomonadota</taxon>
        <taxon>Gammaproteobacteria</taxon>
        <taxon>Oceanospirillales</taxon>
        <taxon>Endozoicomonadaceae</taxon>
        <taxon>Endozoicomonas</taxon>
    </lineage>
</organism>
<gene>
    <name evidence="2" type="ORF">V5J35_000830</name>
    <name evidence="3" type="ORF">V5J35_000855</name>
</gene>
<name>A0ABV2SFC1_9GAMM</name>
<dbReference type="Pfam" id="PF25311">
    <property type="entry name" value="WDGH"/>
    <property type="match status" value="1"/>
</dbReference>
<protein>
    <recommendedName>
        <fullName evidence="1">WDGH domain-containing protein</fullName>
    </recommendedName>
</protein>
<comment type="caution">
    <text evidence="2">The sequence shown here is derived from an EMBL/GenBank/DDBJ whole genome shotgun (WGS) entry which is preliminary data.</text>
</comment>